<keyword evidence="2" id="KW-1185">Reference proteome</keyword>
<dbReference type="AlphaFoldDB" id="A0A6G0ZKH0"/>
<sequence>MDLPHILTHQLASGVGENRESTTYSKIKFKIKPWITTDILSNLLHAQSRKKPYDLLLKDKYKKYRNNLISDIKNQNFYEDSLKKIVTWFSNNNLTLNNNKTVFLTFSNTSRTTHNVPTLKIHAPTCNLYIQCNCSHINRTDYTKYLGVIFDQHLRWNLHTTELNLKLRKLYTFYTMAKQFLNTHWLKNTYFALSQSIIEYGIVAWGGASQTHTAQNTILKIIFRKPRKTLFYLFQNNIIQTTNHNYNTRTEMMIKTRPRSRLSKSLNVSKNTTSLTFIETDSSLL</sequence>
<protein>
    <submittedName>
        <fullName evidence="1">Neuroblastoma-amplified sequence-like</fullName>
    </submittedName>
</protein>
<evidence type="ECO:0000313" key="2">
    <source>
        <dbReference type="Proteomes" id="UP000478052"/>
    </source>
</evidence>
<evidence type="ECO:0000313" key="1">
    <source>
        <dbReference type="EMBL" id="KAF0771556.1"/>
    </source>
</evidence>
<reference evidence="1 2" key="1">
    <citation type="submission" date="2019-08" db="EMBL/GenBank/DDBJ databases">
        <title>Whole genome of Aphis craccivora.</title>
        <authorList>
            <person name="Voronova N.V."/>
            <person name="Shulinski R.S."/>
            <person name="Bandarenka Y.V."/>
            <person name="Zhorov D.G."/>
            <person name="Warner D."/>
        </authorList>
    </citation>
    <scope>NUCLEOTIDE SEQUENCE [LARGE SCALE GENOMIC DNA]</scope>
    <source>
        <strain evidence="1">180601</strain>
        <tissue evidence="1">Whole Body</tissue>
    </source>
</reference>
<dbReference type="OrthoDB" id="6781656at2759"/>
<dbReference type="EMBL" id="VUJU01000280">
    <property type="protein sequence ID" value="KAF0771556.1"/>
    <property type="molecule type" value="Genomic_DNA"/>
</dbReference>
<name>A0A6G0ZKH0_APHCR</name>
<organism evidence="1 2">
    <name type="scientific">Aphis craccivora</name>
    <name type="common">Cowpea aphid</name>
    <dbReference type="NCBI Taxonomy" id="307492"/>
    <lineage>
        <taxon>Eukaryota</taxon>
        <taxon>Metazoa</taxon>
        <taxon>Ecdysozoa</taxon>
        <taxon>Arthropoda</taxon>
        <taxon>Hexapoda</taxon>
        <taxon>Insecta</taxon>
        <taxon>Pterygota</taxon>
        <taxon>Neoptera</taxon>
        <taxon>Paraneoptera</taxon>
        <taxon>Hemiptera</taxon>
        <taxon>Sternorrhyncha</taxon>
        <taxon>Aphidomorpha</taxon>
        <taxon>Aphidoidea</taxon>
        <taxon>Aphididae</taxon>
        <taxon>Aphidini</taxon>
        <taxon>Aphis</taxon>
        <taxon>Aphis</taxon>
    </lineage>
</organism>
<proteinExistence type="predicted"/>
<dbReference type="Proteomes" id="UP000478052">
    <property type="component" value="Unassembled WGS sequence"/>
</dbReference>
<accession>A0A6G0ZKH0</accession>
<comment type="caution">
    <text evidence="1">The sequence shown here is derived from an EMBL/GenBank/DDBJ whole genome shotgun (WGS) entry which is preliminary data.</text>
</comment>
<gene>
    <name evidence="1" type="ORF">FWK35_00001278</name>
</gene>